<reference evidence="1" key="1">
    <citation type="journal article" date="2017" name="Science">
        <title>Giant viruses with an expanded complement of translation system components.</title>
        <authorList>
            <person name="Schulz F."/>
            <person name="Yutin N."/>
            <person name="Ivanova N.N."/>
            <person name="Ortega D.R."/>
            <person name="Lee T.K."/>
            <person name="Vierheilig J."/>
            <person name="Daims H."/>
            <person name="Horn M."/>
            <person name="Wagner M."/>
            <person name="Jensen G.J."/>
            <person name="Kyrpides N.C."/>
            <person name="Koonin E.V."/>
            <person name="Woyke T."/>
        </authorList>
    </citation>
    <scope>NUCLEOTIDE SEQUENCE</scope>
    <source>
        <strain evidence="1">CTV1</strain>
    </source>
</reference>
<protein>
    <submittedName>
        <fullName evidence="1">Uncharacterized protein</fullName>
    </submittedName>
</protein>
<name>A0A1V0S8T5_9VIRU</name>
<evidence type="ECO:0000313" key="1">
    <source>
        <dbReference type="EMBL" id="ARF08048.1"/>
    </source>
</evidence>
<dbReference type="EMBL" id="KY684083">
    <property type="protein sequence ID" value="ARF08048.1"/>
    <property type="molecule type" value="Genomic_DNA"/>
</dbReference>
<gene>
    <name evidence="1" type="ORF">Catovirus_1_98</name>
</gene>
<organism evidence="1">
    <name type="scientific">Catovirus CTV1</name>
    <dbReference type="NCBI Taxonomy" id="1977631"/>
    <lineage>
        <taxon>Viruses</taxon>
        <taxon>Varidnaviria</taxon>
        <taxon>Bamfordvirae</taxon>
        <taxon>Nucleocytoviricota</taxon>
        <taxon>Megaviricetes</taxon>
        <taxon>Imitervirales</taxon>
        <taxon>Mimiviridae</taxon>
        <taxon>Klosneuvirinae</taxon>
        <taxon>Catovirus</taxon>
    </lineage>
</organism>
<proteinExistence type="predicted"/>
<sequence length="186" mass="21705">MKSITIKNKHHFIGKDDTVEVMYNSQNVIDDVIIRSKKFNGSMHDLNNIVYNVYYLFTFFGVGLENLSAKDIDKKEMLDIVKDIYKIKLVKKIVFVHVDTCTCNMGNCGEPLEYFLGEPCENLEKAFCELAFKYCDENDLYEYPDSVFVFVDQIDKSYIAEKIDKKDITEMDKIGDVIYVTKSYER</sequence>
<accession>A0A1V0S8T5</accession>